<dbReference type="NCBIfam" id="NF004347">
    <property type="entry name" value="PRK05728.1-4"/>
    <property type="match status" value="1"/>
</dbReference>
<dbReference type="EMBL" id="JACTUZ010000253">
    <property type="protein sequence ID" value="MBC9180195.1"/>
    <property type="molecule type" value="Genomic_DNA"/>
</dbReference>
<dbReference type="Gene3D" id="3.40.50.10110">
    <property type="entry name" value="DNA polymerase III subunit chi"/>
    <property type="match status" value="1"/>
</dbReference>
<dbReference type="InterPro" id="IPR036768">
    <property type="entry name" value="PolIII_chi_sf"/>
</dbReference>
<dbReference type="RefSeq" id="WP_187781157.1">
    <property type="nucleotide sequence ID" value="NZ_JACTUZ010000253.1"/>
</dbReference>
<reference evidence="1 2" key="1">
    <citation type="journal article" date="2009" name="Int. J. Syst. Evol. Microbiol.">
        <title>Transfer of Teichococcus ludipueritiae and Muricoccus roseus to the genus Roseomonas, as Roseomonas ludipueritiae comb. nov. and Roseomonas rosea comb. nov., respectively, and emended description of the genus Roseomonas.</title>
        <authorList>
            <person name="Sanchez-Porro C."/>
            <person name="Gallego V."/>
            <person name="Busse H.J."/>
            <person name="Kampfer P."/>
            <person name="Ventosa A."/>
        </authorList>
    </citation>
    <scope>NUCLEOTIDE SEQUENCE [LARGE SCALE GENOMIC DNA]</scope>
    <source>
        <strain evidence="1 2">DSM 14915</strain>
    </source>
</reference>
<evidence type="ECO:0000313" key="1">
    <source>
        <dbReference type="EMBL" id="MBC9180195.1"/>
    </source>
</evidence>
<name>A0ABR7RFJ1_9PROT</name>
<dbReference type="InterPro" id="IPR007459">
    <property type="entry name" value="DNA_pol3_chi"/>
</dbReference>
<keyword evidence="2" id="KW-1185">Reference proteome</keyword>
<evidence type="ECO:0000313" key="2">
    <source>
        <dbReference type="Proteomes" id="UP000603940"/>
    </source>
</evidence>
<sequence length="148" mass="16344">MSEIGFYHLTRTPMDQALPKLLGRVLAQGARAVVRVGEPERLAALDSSLWLCQDPDWLPHGTPQTGQADLQPIWLTTEDEAPNGARFLFLVDGADSARLGEFDRVFDLFDGQDDAAVAAARRRWSAAKAAGHVLTYWQQGARGWEKKA</sequence>
<comment type="caution">
    <text evidence="1">The sequence shown here is derived from an EMBL/GenBank/DDBJ whole genome shotgun (WGS) entry which is preliminary data.</text>
</comment>
<protein>
    <submittedName>
        <fullName evidence="1">DNA polymerase III subunit chi</fullName>
    </submittedName>
</protein>
<dbReference type="Proteomes" id="UP000603940">
    <property type="component" value="Unassembled WGS sequence"/>
</dbReference>
<dbReference type="PANTHER" id="PTHR38767">
    <property type="entry name" value="DNA POLYMERASE III SUBUNIT CHI"/>
    <property type="match status" value="1"/>
</dbReference>
<organism evidence="1 2">
    <name type="scientific">Pseudoroseomonas ludipueritiae</name>
    <dbReference type="NCBI Taxonomy" id="198093"/>
    <lineage>
        <taxon>Bacteria</taxon>
        <taxon>Pseudomonadati</taxon>
        <taxon>Pseudomonadota</taxon>
        <taxon>Alphaproteobacteria</taxon>
        <taxon>Acetobacterales</taxon>
        <taxon>Acetobacteraceae</taxon>
        <taxon>Pseudoroseomonas</taxon>
    </lineage>
</organism>
<dbReference type="Pfam" id="PF04364">
    <property type="entry name" value="DNA_pol3_chi"/>
    <property type="match status" value="1"/>
</dbReference>
<dbReference type="PANTHER" id="PTHR38767:SF1">
    <property type="entry name" value="DNA POLYMERASE III SUBUNIT CHI"/>
    <property type="match status" value="1"/>
</dbReference>
<proteinExistence type="predicted"/>
<dbReference type="SUPFAM" id="SSF102400">
    <property type="entry name" value="DNA polymerase III chi subunit"/>
    <property type="match status" value="1"/>
</dbReference>
<accession>A0ABR7RFJ1</accession>
<gene>
    <name evidence="1" type="ORF">IBL25_24930</name>
</gene>